<organism evidence="1 2">
    <name type="scientific">Cotesia glomerata</name>
    <name type="common">Lepidopteran parasitic wasp</name>
    <name type="synonym">Apanteles glomeratus</name>
    <dbReference type="NCBI Taxonomy" id="32391"/>
    <lineage>
        <taxon>Eukaryota</taxon>
        <taxon>Metazoa</taxon>
        <taxon>Ecdysozoa</taxon>
        <taxon>Arthropoda</taxon>
        <taxon>Hexapoda</taxon>
        <taxon>Insecta</taxon>
        <taxon>Pterygota</taxon>
        <taxon>Neoptera</taxon>
        <taxon>Endopterygota</taxon>
        <taxon>Hymenoptera</taxon>
        <taxon>Apocrita</taxon>
        <taxon>Ichneumonoidea</taxon>
        <taxon>Braconidae</taxon>
        <taxon>Microgastrinae</taxon>
        <taxon>Cotesia</taxon>
    </lineage>
</organism>
<comment type="caution">
    <text evidence="1">The sequence shown here is derived from an EMBL/GenBank/DDBJ whole genome shotgun (WGS) entry which is preliminary data.</text>
</comment>
<evidence type="ECO:0000313" key="2">
    <source>
        <dbReference type="Proteomes" id="UP000826195"/>
    </source>
</evidence>
<protein>
    <submittedName>
        <fullName evidence="1">Uncharacterized protein</fullName>
    </submittedName>
</protein>
<gene>
    <name evidence="1" type="ORF">KQX54_017093</name>
</gene>
<feature type="non-terminal residue" evidence="1">
    <location>
        <position position="145"/>
    </location>
</feature>
<keyword evidence="2" id="KW-1185">Reference proteome</keyword>
<sequence>MVNDAFALLNQSSIIKKHVDNQTYLENKVKKVYEKLNTSLGVTKHSDDEINSQNFLELLDKLKNKFNDSNMQRCEKIQILTLLPESWGLSRVCEVMGCAIYMASIAKSLRDKKGILSTPNAKLGRHLSNDIKSEILKFYVSDEIS</sequence>
<proteinExistence type="predicted"/>
<evidence type="ECO:0000313" key="1">
    <source>
        <dbReference type="EMBL" id="KAH0555291.1"/>
    </source>
</evidence>
<accession>A0AAV7IRP6</accession>
<dbReference type="EMBL" id="JAHXZJ010001119">
    <property type="protein sequence ID" value="KAH0555291.1"/>
    <property type="molecule type" value="Genomic_DNA"/>
</dbReference>
<name>A0AAV7IRP6_COTGL</name>
<dbReference type="AlphaFoldDB" id="A0AAV7IRP6"/>
<reference evidence="1 2" key="1">
    <citation type="journal article" date="2021" name="J. Hered.">
        <title>A chromosome-level genome assembly of the parasitoid wasp, Cotesia glomerata (Hymenoptera: Braconidae).</title>
        <authorList>
            <person name="Pinto B.J."/>
            <person name="Weis J.J."/>
            <person name="Gamble T."/>
            <person name="Ode P.J."/>
            <person name="Paul R."/>
            <person name="Zaspel J.M."/>
        </authorList>
    </citation>
    <scope>NUCLEOTIDE SEQUENCE [LARGE SCALE GENOMIC DNA]</scope>
    <source>
        <strain evidence="1">CgM1</strain>
    </source>
</reference>
<dbReference type="Proteomes" id="UP000826195">
    <property type="component" value="Unassembled WGS sequence"/>
</dbReference>